<feature type="compositionally biased region" description="Basic residues" evidence="1">
    <location>
        <begin position="240"/>
        <end position="249"/>
    </location>
</feature>
<feature type="region of interest" description="Disordered" evidence="1">
    <location>
        <begin position="58"/>
        <end position="137"/>
    </location>
</feature>
<feature type="region of interest" description="Disordered" evidence="1">
    <location>
        <begin position="1"/>
        <end position="39"/>
    </location>
</feature>
<dbReference type="Proteomes" id="UP000019376">
    <property type="component" value="Unassembled WGS sequence"/>
</dbReference>
<proteinExistence type="predicted"/>
<reference evidence="2 3" key="1">
    <citation type="journal article" date="2013" name="PLoS ONE">
        <title>Genomic and secretomic analyses reveal unique features of the lignocellulolytic enzyme system of Penicillium decumbens.</title>
        <authorList>
            <person name="Liu G."/>
            <person name="Zhang L."/>
            <person name="Wei X."/>
            <person name="Zou G."/>
            <person name="Qin Y."/>
            <person name="Ma L."/>
            <person name="Li J."/>
            <person name="Zheng H."/>
            <person name="Wang S."/>
            <person name="Wang C."/>
            <person name="Xun L."/>
            <person name="Zhao G.-P."/>
            <person name="Zhou Z."/>
            <person name="Qu Y."/>
        </authorList>
    </citation>
    <scope>NUCLEOTIDE SEQUENCE [LARGE SCALE GENOMIC DNA]</scope>
    <source>
        <strain evidence="3">114-2 / CGMCC 5302</strain>
    </source>
</reference>
<protein>
    <submittedName>
        <fullName evidence="2">Uncharacterized protein</fullName>
    </submittedName>
</protein>
<gene>
    <name evidence="2" type="ORF">PDE_08883</name>
</gene>
<organism evidence="2 3">
    <name type="scientific">Penicillium oxalicum (strain 114-2 / CGMCC 5302)</name>
    <name type="common">Penicillium decumbens</name>
    <dbReference type="NCBI Taxonomy" id="933388"/>
    <lineage>
        <taxon>Eukaryota</taxon>
        <taxon>Fungi</taxon>
        <taxon>Dikarya</taxon>
        <taxon>Ascomycota</taxon>
        <taxon>Pezizomycotina</taxon>
        <taxon>Eurotiomycetes</taxon>
        <taxon>Eurotiomycetidae</taxon>
        <taxon>Eurotiales</taxon>
        <taxon>Aspergillaceae</taxon>
        <taxon>Penicillium</taxon>
    </lineage>
</organism>
<evidence type="ECO:0000313" key="3">
    <source>
        <dbReference type="Proteomes" id="UP000019376"/>
    </source>
</evidence>
<accession>S7ZYP5</accession>
<feature type="compositionally biased region" description="Polar residues" evidence="1">
    <location>
        <begin position="95"/>
        <end position="117"/>
    </location>
</feature>
<sequence length="432" mass="47703">MTGPTDVFDGGASAVNELIDSSEDEMDTTTANAPLTPEVRVEDHDEFWIAPPFASAEDASGYPLLLEDQQVFTDHPAPSKAHGLNESDKPDGGPLTSTNSIFVSTTHEPVISQSKSQPPRKRTKVTLDPGSLPDPDEELNEEQIALICLQPPKLRQRYRHYFSNAGILRAAYSKILSERLPSGEMRFSEDVRRSCLPKKRIRSDGLKLDDPSRSSVGQTRKRKEGEISLTGLNDKDIPTKKSRTLHQKLGRISQRDITSLSPILDTGTVHGRQMEPSTSHPKDPGTAQVADLDTHGPEPASETDGQRSSKPIAGQTPNKNKSAANRQGEHDSHPLERPTGSTPPDFAGSADQSEHELGLPQLLDPAFLECFSYFLTREVHRLDYAIFRAERDPATRKHADTLRQHWLALVAFRDSCIRIEMEQISANASAED</sequence>
<name>S7ZYP5_PENO1</name>
<feature type="compositionally biased region" description="Polar residues" evidence="1">
    <location>
        <begin position="315"/>
        <end position="325"/>
    </location>
</feature>
<dbReference type="EMBL" id="KB644415">
    <property type="protein sequence ID" value="EPS33921.1"/>
    <property type="molecule type" value="Genomic_DNA"/>
</dbReference>
<dbReference type="AlphaFoldDB" id="S7ZYP5"/>
<dbReference type="HOGENOM" id="CLU_634766_0_0_1"/>
<feature type="compositionally biased region" description="Basic and acidic residues" evidence="1">
    <location>
        <begin position="202"/>
        <end position="212"/>
    </location>
</feature>
<keyword evidence="3" id="KW-1185">Reference proteome</keyword>
<feature type="region of interest" description="Disordered" evidence="1">
    <location>
        <begin position="202"/>
        <end position="355"/>
    </location>
</feature>
<dbReference type="OrthoDB" id="4362635at2759"/>
<feature type="compositionally biased region" description="Basic and acidic residues" evidence="1">
    <location>
        <begin position="327"/>
        <end position="336"/>
    </location>
</feature>
<evidence type="ECO:0000313" key="2">
    <source>
        <dbReference type="EMBL" id="EPS33921.1"/>
    </source>
</evidence>
<evidence type="ECO:0000256" key="1">
    <source>
        <dbReference type="SAM" id="MobiDB-lite"/>
    </source>
</evidence>